<keyword evidence="8" id="KW-1185">Reference proteome</keyword>
<dbReference type="Gene3D" id="3.40.1710.10">
    <property type="entry name" value="abc type-2 transporter like domain"/>
    <property type="match status" value="1"/>
</dbReference>
<dbReference type="OrthoDB" id="9811483at2"/>
<evidence type="ECO:0000313" key="7">
    <source>
        <dbReference type="EMBL" id="QAA30330.1"/>
    </source>
</evidence>
<evidence type="ECO:0000256" key="1">
    <source>
        <dbReference type="ARBA" id="ARBA00004141"/>
    </source>
</evidence>
<dbReference type="PANTHER" id="PTHR43077:SF5">
    <property type="entry name" value="PHAGE INFECTION PROTEIN"/>
    <property type="match status" value="1"/>
</dbReference>
<keyword evidence="3 5" id="KW-1133">Transmembrane helix</keyword>
<feature type="transmembrane region" description="Helical" evidence="5">
    <location>
        <begin position="1023"/>
        <end position="1042"/>
    </location>
</feature>
<protein>
    <recommendedName>
        <fullName evidence="6">ABC-2 type transporter transmembrane domain-containing protein</fullName>
    </recommendedName>
</protein>
<evidence type="ECO:0000256" key="5">
    <source>
        <dbReference type="SAM" id="Phobius"/>
    </source>
</evidence>
<dbReference type="NCBIfam" id="TIGR03061">
    <property type="entry name" value="pip_yhgE_Nterm"/>
    <property type="match status" value="1"/>
</dbReference>
<dbReference type="InterPro" id="IPR051328">
    <property type="entry name" value="T7SS_ABC-Transporter"/>
</dbReference>
<dbReference type="InterPro" id="IPR017501">
    <property type="entry name" value="Phage_infect_YhgE_C"/>
</dbReference>
<reference evidence="7 8" key="1">
    <citation type="submission" date="2018-01" db="EMBL/GenBank/DDBJ databases">
        <title>Genome Sequencing and Assembly of Anaerobacter polyendosporus strain CT4.</title>
        <authorList>
            <person name="Tachaapaikoon C."/>
            <person name="Sutheeworapong S."/>
            <person name="Jenjaroenpun P."/>
            <person name="Wongsurawat T."/>
            <person name="Nookeaw I."/>
            <person name="Cheawchanlertfa P."/>
            <person name="Kosugi A."/>
            <person name="Cheevadhanarak S."/>
            <person name="Ratanakhanokchai K."/>
        </authorList>
    </citation>
    <scope>NUCLEOTIDE SEQUENCE [LARGE SCALE GENOMIC DNA]</scope>
    <source>
        <strain evidence="7 8">CT4</strain>
    </source>
</reference>
<keyword evidence="2 5" id="KW-0812">Transmembrane</keyword>
<dbReference type="GO" id="GO:0140359">
    <property type="term" value="F:ABC-type transporter activity"/>
    <property type="evidence" value="ECO:0007669"/>
    <property type="project" value="InterPro"/>
</dbReference>
<evidence type="ECO:0000256" key="3">
    <source>
        <dbReference type="ARBA" id="ARBA00022989"/>
    </source>
</evidence>
<dbReference type="EMBL" id="CP025746">
    <property type="protein sequence ID" value="QAA30330.1"/>
    <property type="molecule type" value="Genomic_DNA"/>
</dbReference>
<evidence type="ECO:0000313" key="8">
    <source>
        <dbReference type="Proteomes" id="UP000286268"/>
    </source>
</evidence>
<dbReference type="PANTHER" id="PTHR43077">
    <property type="entry name" value="TRANSPORT PERMEASE YVFS-RELATED"/>
    <property type="match status" value="1"/>
</dbReference>
<feature type="transmembrane region" description="Helical" evidence="5">
    <location>
        <begin position="964"/>
        <end position="987"/>
    </location>
</feature>
<evidence type="ECO:0000256" key="2">
    <source>
        <dbReference type="ARBA" id="ARBA00022692"/>
    </source>
</evidence>
<dbReference type="Proteomes" id="UP000286268">
    <property type="component" value="Chromosome"/>
</dbReference>
<accession>A0A410DML8</accession>
<dbReference type="InterPro" id="IPR023908">
    <property type="entry name" value="xxxLxxG_rpt"/>
</dbReference>
<sequence length="1118" mass="120466">MKLTSQYKTYEKWGGNMKFAKIAWKDISSIFRNRLIRVSVVAIIIVPLLYSLLYLAAFWDPYSRLEDLPIAVVNLDKGSENDGKAVNYGDDIVKELKDNREVGWNFTTLQDAKDGLSGSKYYSMFVIPEDFSSKIIRSKDHKPEAPEIKFVPNDKKNFLASQIGGKVELAIQQKISSNISKEFTKVTFDNMYELKDGMQQAADGSKKLYDGINTLGSSVPTMKDGIAQLNDGSTALKNGIGQLKDKTSAMPSGVSQLYNGSNQITDGLGQLKASAGVPKLIDGSSQITNALGQLNDKVKQGQDTIVSLGLNKLDPKKVLNVENLQKVRAVITAGKKVSNEDLSILNSLNTTNVKLVKSTMDDVQQLASDEGIKTIMSKPSIQLVLSQMDFSKAENQQALQTRVANATKLVNDANKLQAMLTGVQSKLPKELAGIMSSSDAMKKTFSDLRATIDNVNKLNATINSFGTINTGAVSQALGNVASNKAQLSSLLQASAAFGKDTSAQQALQNTMNDLPNLEQSLEDIQNMQSQINTDTFKQQKDGLLNGLDALVAAGKLTDSQAQPYKDYINKTAPAILKMSSMNVKPYIDNINTLKKYSQLIQGLAQASAQNANNLLSLSSSLNNISADQVQAIQGLLSNYGSLRADLDKNLALANNIKPLLTDDNALALYGLTQTANELQGDLAKNQDNLNLINDLISSTQDPKVQALLPKLAKVKNDIDTAKPLIAQLSTPQTLAMLEKAPELANQVKGLQQDLKNNADILEIANRTLTEGNLETAQNLIASLPQLTQGIQKLYDGSTQVTGGIQTVDGAVNKLYDGSSQVAGGLGQLNGSVPTLISGVGQLYDGSAKLNDGLGQLNGKMPELSDGVTKLTDGSKELSDKLGEGSEKLNTKLKNSSEDMGAFVSEPVKVSTDAINAVKDYGSGFTPYFIPLSLWVGAIMMFFVISPKVADGMNAGSASRVLGKYFSYTFIGFLQAVLVSVVVLFLGLKPTNMIAYFGFNILLSFTFIAIIQALISLLGDAGRLLAIVLLIFNLTTCAGTFPLELVPKFFSVLNPYLPFTYAISGLREAISGSDISVIAHSSLVMLAYLVVFITVAVLFIERGEKFVKLIEGKKEELAA</sequence>
<name>A0A410DML8_9CLOT</name>
<gene>
    <name evidence="7" type="ORF">C1I91_00770</name>
</gene>
<evidence type="ECO:0000259" key="6">
    <source>
        <dbReference type="Pfam" id="PF12698"/>
    </source>
</evidence>
<dbReference type="Pfam" id="PF12698">
    <property type="entry name" value="ABC2_membrane_3"/>
    <property type="match status" value="1"/>
</dbReference>
<comment type="subcellular location">
    <subcellularLocation>
        <location evidence="1">Membrane</location>
        <topology evidence="1">Multi-pass membrane protein</topology>
    </subcellularLocation>
</comment>
<keyword evidence="4 5" id="KW-0472">Membrane</keyword>
<feature type="transmembrane region" description="Helical" evidence="5">
    <location>
        <begin position="993"/>
        <end position="1016"/>
    </location>
</feature>
<dbReference type="GO" id="GO:0016020">
    <property type="term" value="C:membrane"/>
    <property type="evidence" value="ECO:0007669"/>
    <property type="project" value="UniProtKB-SubCell"/>
</dbReference>
<dbReference type="InterPro" id="IPR017500">
    <property type="entry name" value="Phage_infect_YhgE_N"/>
</dbReference>
<dbReference type="NCBIfam" id="TIGR03062">
    <property type="entry name" value="pip_yhgE_Cterm"/>
    <property type="match status" value="1"/>
</dbReference>
<feature type="transmembrane region" description="Helical" evidence="5">
    <location>
        <begin position="924"/>
        <end position="944"/>
    </location>
</feature>
<feature type="domain" description="ABC-2 type transporter transmembrane" evidence="6">
    <location>
        <begin position="901"/>
        <end position="1097"/>
    </location>
</feature>
<dbReference type="NCBIfam" id="TIGR03057">
    <property type="entry name" value="xxxLxxG_by_4"/>
    <property type="match status" value="4"/>
</dbReference>
<dbReference type="InterPro" id="IPR013525">
    <property type="entry name" value="ABC2_TM"/>
</dbReference>
<feature type="transmembrane region" description="Helical" evidence="5">
    <location>
        <begin position="1076"/>
        <end position="1099"/>
    </location>
</feature>
<dbReference type="AlphaFoldDB" id="A0A410DML8"/>
<organism evidence="7 8">
    <name type="scientific">Clostridium manihotivorum</name>
    <dbReference type="NCBI Taxonomy" id="2320868"/>
    <lineage>
        <taxon>Bacteria</taxon>
        <taxon>Bacillati</taxon>
        <taxon>Bacillota</taxon>
        <taxon>Clostridia</taxon>
        <taxon>Eubacteriales</taxon>
        <taxon>Clostridiaceae</taxon>
        <taxon>Clostridium</taxon>
    </lineage>
</organism>
<evidence type="ECO:0000256" key="4">
    <source>
        <dbReference type="ARBA" id="ARBA00023136"/>
    </source>
</evidence>
<dbReference type="KEGG" id="cmah:C1I91_00770"/>
<proteinExistence type="predicted"/>
<dbReference type="Gene3D" id="1.10.287.950">
    <property type="entry name" value="Methyl-accepting chemotaxis protein"/>
    <property type="match status" value="1"/>
</dbReference>
<feature type="transmembrane region" description="Helical" evidence="5">
    <location>
        <begin position="35"/>
        <end position="59"/>
    </location>
</feature>